<evidence type="ECO:0000259" key="1">
    <source>
        <dbReference type="Pfam" id="PF26593"/>
    </source>
</evidence>
<proteinExistence type="predicted"/>
<dbReference type="EMBL" id="QZJW01000002">
    <property type="protein sequence ID" value="RJO62260.1"/>
    <property type="molecule type" value="Genomic_DNA"/>
</dbReference>
<evidence type="ECO:0000313" key="3">
    <source>
        <dbReference type="Proteomes" id="UP000285655"/>
    </source>
</evidence>
<gene>
    <name evidence="2" type="ORF">C4544_00195</name>
</gene>
<comment type="caution">
    <text evidence="2">The sequence shown here is derived from an EMBL/GenBank/DDBJ whole genome shotgun (WGS) entry which is preliminary data.</text>
</comment>
<feature type="domain" description="TraC-like" evidence="1">
    <location>
        <begin position="30"/>
        <end position="210"/>
    </location>
</feature>
<name>A0A419DGR9_9BACT</name>
<dbReference type="Proteomes" id="UP000285655">
    <property type="component" value="Unassembled WGS sequence"/>
</dbReference>
<evidence type="ECO:0000313" key="2">
    <source>
        <dbReference type="EMBL" id="RJO62260.1"/>
    </source>
</evidence>
<protein>
    <recommendedName>
        <fullName evidence="1">TraC-like domain-containing protein</fullName>
    </recommendedName>
</protein>
<accession>A0A419DGR9</accession>
<sequence length="243" mass="27466">MIFKKNKEDINKQLHFESTQKYLEIDKIKDDTIFLKDGSLRAVFMVSSINMELRSDQESTSVISMYQSALNALDFPIQIIVQSRKVDLTSYMATLEESVLQQTIPLLREQTEEYIVFLKEILSSVNVMDKRFFVIVPYYPNVIAQQSAGALSFLGIKKKSPSGAMQHTNYEENLMKLGERVQSVASSFSGIGLTATKLPTEALIELFYACYNPETAGHEHIKNLGSLGAKYITTRNAVEQNLE</sequence>
<organism evidence="2 3">
    <name type="scientific">candidate division WS5 bacterium</name>
    <dbReference type="NCBI Taxonomy" id="2093353"/>
    <lineage>
        <taxon>Bacteria</taxon>
        <taxon>candidate division WS5</taxon>
    </lineage>
</organism>
<reference evidence="2 3" key="1">
    <citation type="journal article" date="2017" name="ISME J.">
        <title>Energy and carbon metabolisms in a deep terrestrial subsurface fluid microbial community.</title>
        <authorList>
            <person name="Momper L."/>
            <person name="Jungbluth S.P."/>
            <person name="Lee M.D."/>
            <person name="Amend J.P."/>
        </authorList>
    </citation>
    <scope>NUCLEOTIDE SEQUENCE [LARGE SCALE GENOMIC DNA]</scope>
    <source>
        <strain evidence="2">SURF_29</strain>
    </source>
</reference>
<dbReference type="AlphaFoldDB" id="A0A419DGR9"/>
<dbReference type="InterPro" id="IPR058596">
    <property type="entry name" value="TraC-like_dom"/>
</dbReference>
<dbReference type="Pfam" id="PF26593">
    <property type="entry name" value="TraC-like"/>
    <property type="match status" value="1"/>
</dbReference>